<gene>
    <name evidence="1" type="ORF">UCREL1_632</name>
</gene>
<name>M7TQV7_EUTLA</name>
<dbReference type="OrthoDB" id="4505556at2759"/>
<protein>
    <submittedName>
        <fullName evidence="1">Putative protease inhibitor protein</fullName>
    </submittedName>
</protein>
<dbReference type="HOGENOM" id="CLU_024752_0_0_1"/>
<sequence>MIPLPAELYDAITILVEEPLPFDDRYELRRDDKYDKTTSREGRRTLSTLRFVNKPFCQSASIRLFRCIRATISRSMRLFTDAIVSTLRYVQLPFLAELNLRLAVTREFGEFFYEYPTASRIPVSGVMRQLRHLEMAVSDFTERDSRRNRHASLSALRETYPNADFLSSPLRLIELATGLESLSICGSDLLNMDSLQLDSEVSLKHLGLSRVTISTETMMTILERCRYSLRGVQFFWVELNSGTWEEILDKLTTFSQLSYVYVNACGYSPTEANSQLRLEQLPIPAGPEEIYTVNDTDHHALGKLQRHVIATREKAGMIPYREGDAYIRRAGLGLQESEVPVANANDNP</sequence>
<dbReference type="Proteomes" id="UP000012174">
    <property type="component" value="Unassembled WGS sequence"/>
</dbReference>
<dbReference type="SUPFAM" id="SSF52047">
    <property type="entry name" value="RNI-like"/>
    <property type="match status" value="1"/>
</dbReference>
<dbReference type="STRING" id="1287681.M7TQV7"/>
<dbReference type="eggNOG" id="ENOG502S4P6">
    <property type="taxonomic scope" value="Eukaryota"/>
</dbReference>
<proteinExistence type="predicted"/>
<dbReference type="AlphaFoldDB" id="M7TQV7"/>
<evidence type="ECO:0000313" key="1">
    <source>
        <dbReference type="EMBL" id="EMR72311.1"/>
    </source>
</evidence>
<dbReference type="KEGG" id="ela:UCREL1_632"/>
<evidence type="ECO:0000313" key="2">
    <source>
        <dbReference type="Proteomes" id="UP000012174"/>
    </source>
</evidence>
<organism evidence="1 2">
    <name type="scientific">Eutypa lata (strain UCR-EL1)</name>
    <name type="common">Grapevine dieback disease fungus</name>
    <name type="synonym">Eutypa armeniacae</name>
    <dbReference type="NCBI Taxonomy" id="1287681"/>
    <lineage>
        <taxon>Eukaryota</taxon>
        <taxon>Fungi</taxon>
        <taxon>Dikarya</taxon>
        <taxon>Ascomycota</taxon>
        <taxon>Pezizomycotina</taxon>
        <taxon>Sordariomycetes</taxon>
        <taxon>Xylariomycetidae</taxon>
        <taxon>Xylariales</taxon>
        <taxon>Diatrypaceae</taxon>
        <taxon>Eutypa</taxon>
    </lineage>
</organism>
<reference evidence="2" key="1">
    <citation type="journal article" date="2013" name="Genome Announc.">
        <title>Draft genome sequence of the grapevine dieback fungus Eutypa lata UCR-EL1.</title>
        <authorList>
            <person name="Blanco-Ulate B."/>
            <person name="Rolshausen P.E."/>
            <person name="Cantu D."/>
        </authorList>
    </citation>
    <scope>NUCLEOTIDE SEQUENCE [LARGE SCALE GENOMIC DNA]</scope>
    <source>
        <strain evidence="2">UCR-EL1</strain>
    </source>
</reference>
<dbReference type="InterPro" id="IPR032675">
    <property type="entry name" value="LRR_dom_sf"/>
</dbReference>
<keyword evidence="2" id="KW-1185">Reference proteome</keyword>
<dbReference type="EMBL" id="KB705475">
    <property type="protein sequence ID" value="EMR72311.1"/>
    <property type="molecule type" value="Genomic_DNA"/>
</dbReference>
<dbReference type="Gene3D" id="3.80.10.10">
    <property type="entry name" value="Ribonuclease Inhibitor"/>
    <property type="match status" value="1"/>
</dbReference>
<accession>M7TQV7</accession>